<evidence type="ECO:0000256" key="1">
    <source>
        <dbReference type="ARBA" id="ARBA00009129"/>
    </source>
</evidence>
<accession>A0ABW1T2D4</accession>
<evidence type="ECO:0000313" key="5">
    <source>
        <dbReference type="Proteomes" id="UP001596138"/>
    </source>
</evidence>
<evidence type="ECO:0000259" key="3">
    <source>
        <dbReference type="Pfam" id="PF05532"/>
    </source>
</evidence>
<feature type="domain" description="CsbD-like" evidence="3">
    <location>
        <begin position="7"/>
        <end position="59"/>
    </location>
</feature>
<name>A0ABW1T2D4_9ACTN</name>
<feature type="compositionally biased region" description="Basic and acidic residues" evidence="2">
    <location>
        <begin position="1"/>
        <end position="10"/>
    </location>
</feature>
<protein>
    <submittedName>
        <fullName evidence="4">CsbD family protein</fullName>
    </submittedName>
</protein>
<evidence type="ECO:0000313" key="4">
    <source>
        <dbReference type="EMBL" id="MFC6238886.1"/>
    </source>
</evidence>
<gene>
    <name evidence="4" type="ORF">ACFQGU_13435</name>
</gene>
<comment type="caution">
    <text evidence="4">The sequence shown here is derived from an EMBL/GenBank/DDBJ whole genome shotgun (WGS) entry which is preliminary data.</text>
</comment>
<proteinExistence type="inferred from homology"/>
<organism evidence="4 5">
    <name type="scientific">Longivirga aurantiaca</name>
    <dbReference type="NCBI Taxonomy" id="1837743"/>
    <lineage>
        <taxon>Bacteria</taxon>
        <taxon>Bacillati</taxon>
        <taxon>Actinomycetota</taxon>
        <taxon>Actinomycetes</taxon>
        <taxon>Sporichthyales</taxon>
        <taxon>Sporichthyaceae</taxon>
        <taxon>Longivirga</taxon>
    </lineage>
</organism>
<comment type="similarity">
    <text evidence="1">Belongs to the UPF0337 (CsbD) family.</text>
</comment>
<dbReference type="RefSeq" id="WP_386767479.1">
    <property type="nucleotide sequence ID" value="NZ_JBHSTI010000008.1"/>
</dbReference>
<keyword evidence="5" id="KW-1185">Reference proteome</keyword>
<feature type="compositionally biased region" description="Basic and acidic residues" evidence="2">
    <location>
        <begin position="35"/>
        <end position="62"/>
    </location>
</feature>
<dbReference type="InterPro" id="IPR036629">
    <property type="entry name" value="YjbJ_sf"/>
</dbReference>
<dbReference type="SUPFAM" id="SSF69047">
    <property type="entry name" value="Hypothetical protein YjbJ"/>
    <property type="match status" value="1"/>
</dbReference>
<reference evidence="5" key="1">
    <citation type="journal article" date="2019" name="Int. J. Syst. Evol. Microbiol.">
        <title>The Global Catalogue of Microorganisms (GCM) 10K type strain sequencing project: providing services to taxonomists for standard genome sequencing and annotation.</title>
        <authorList>
            <consortium name="The Broad Institute Genomics Platform"/>
            <consortium name="The Broad Institute Genome Sequencing Center for Infectious Disease"/>
            <person name="Wu L."/>
            <person name="Ma J."/>
        </authorList>
    </citation>
    <scope>NUCLEOTIDE SEQUENCE [LARGE SCALE GENOMIC DNA]</scope>
    <source>
        <strain evidence="5">CGMCC 4.7317</strain>
    </source>
</reference>
<dbReference type="Proteomes" id="UP001596138">
    <property type="component" value="Unassembled WGS sequence"/>
</dbReference>
<dbReference type="InterPro" id="IPR008462">
    <property type="entry name" value="CsbD"/>
</dbReference>
<evidence type="ECO:0000256" key="2">
    <source>
        <dbReference type="SAM" id="MobiDB-lite"/>
    </source>
</evidence>
<sequence>MTMSTEDKAKNLAQKTGGAIKEAAGKVTGNESLEAEGKVDQSKADLKQGAEKLKDGVRDATS</sequence>
<dbReference type="EMBL" id="JBHSTI010000008">
    <property type="protein sequence ID" value="MFC6238886.1"/>
    <property type="molecule type" value="Genomic_DNA"/>
</dbReference>
<feature type="region of interest" description="Disordered" evidence="2">
    <location>
        <begin position="1"/>
        <end position="62"/>
    </location>
</feature>
<dbReference type="Gene3D" id="1.10.1470.10">
    <property type="entry name" value="YjbJ"/>
    <property type="match status" value="1"/>
</dbReference>
<dbReference type="Pfam" id="PF05532">
    <property type="entry name" value="CsbD"/>
    <property type="match status" value="1"/>
</dbReference>